<dbReference type="InterPro" id="IPR048769">
    <property type="entry name" value="HepT-like_dom"/>
</dbReference>
<dbReference type="Pfam" id="PF20797">
    <property type="entry name" value="HepT-like_2"/>
    <property type="match status" value="1"/>
</dbReference>
<comment type="caution">
    <text evidence="2">The sequence shown here is derived from an EMBL/GenBank/DDBJ whole genome shotgun (WGS) entry which is preliminary data.</text>
</comment>
<evidence type="ECO:0000313" key="2">
    <source>
        <dbReference type="EMBL" id="MCJ2543834.1"/>
    </source>
</evidence>
<reference evidence="2" key="1">
    <citation type="submission" date="2021-02" db="EMBL/GenBank/DDBJ databases">
        <title>The CRISPR/cas machinery reduction and long-range gene transfer in the hot spring cyanobacterium Synechococcus.</title>
        <authorList>
            <person name="Dvorak P."/>
            <person name="Jahodarova E."/>
            <person name="Hasler P."/>
            <person name="Poulickova A."/>
        </authorList>
    </citation>
    <scope>NUCLEOTIDE SEQUENCE</scope>
    <source>
        <strain evidence="2">Rupite</strain>
    </source>
</reference>
<sequence>MATSSSPTTPNAELELFYESLALKLHNFYTGCERIFRLIAMEMNGGLPAGADWHKHLLDRMSDERQGRPAVLSASTASALQEFLGFRQVVRSVYGYELDPERIALLLSHYPDVWRALEQDLRQFGAWLRALADQLETSPDWDPP</sequence>
<proteinExistence type="predicted"/>
<keyword evidence="3" id="KW-1185">Reference proteome</keyword>
<organism evidence="2 3">
    <name type="scientific">Thermostichus vulcanus str. 'Rupite'</name>
    <dbReference type="NCBI Taxonomy" id="2813851"/>
    <lineage>
        <taxon>Bacteria</taxon>
        <taxon>Bacillati</taxon>
        <taxon>Cyanobacteriota</taxon>
        <taxon>Cyanophyceae</taxon>
        <taxon>Thermostichales</taxon>
        <taxon>Thermostichaceae</taxon>
        <taxon>Thermostichus</taxon>
    </lineage>
</organism>
<dbReference type="RefSeq" id="WP_244351789.1">
    <property type="nucleotide sequence ID" value="NZ_JAFIRA010000038.1"/>
</dbReference>
<dbReference type="Proteomes" id="UP000830835">
    <property type="component" value="Unassembled WGS sequence"/>
</dbReference>
<evidence type="ECO:0000313" key="3">
    <source>
        <dbReference type="Proteomes" id="UP000830835"/>
    </source>
</evidence>
<accession>A0ABT0CDG2</accession>
<dbReference type="EMBL" id="JAFIRA010000038">
    <property type="protein sequence ID" value="MCJ2543834.1"/>
    <property type="molecule type" value="Genomic_DNA"/>
</dbReference>
<name>A0ABT0CDG2_THEVL</name>
<feature type="domain" description="HepT-like" evidence="1">
    <location>
        <begin position="21"/>
        <end position="127"/>
    </location>
</feature>
<evidence type="ECO:0000259" key="1">
    <source>
        <dbReference type="Pfam" id="PF20797"/>
    </source>
</evidence>
<protein>
    <recommendedName>
        <fullName evidence="1">HepT-like domain-containing protein</fullName>
    </recommendedName>
</protein>
<gene>
    <name evidence="2" type="ORF">JX360_13145</name>
</gene>